<name>A0A914R4Y0_9BILA</name>
<dbReference type="WBParaSite" id="PDA_v2.g9693.t1">
    <property type="protein sequence ID" value="PDA_v2.g9693.t1"/>
    <property type="gene ID" value="PDA_v2.g9693"/>
</dbReference>
<organism evidence="2 3">
    <name type="scientific">Panagrolaimus davidi</name>
    <dbReference type="NCBI Taxonomy" id="227884"/>
    <lineage>
        <taxon>Eukaryota</taxon>
        <taxon>Metazoa</taxon>
        <taxon>Ecdysozoa</taxon>
        <taxon>Nematoda</taxon>
        <taxon>Chromadorea</taxon>
        <taxon>Rhabditida</taxon>
        <taxon>Tylenchina</taxon>
        <taxon>Panagrolaimomorpha</taxon>
        <taxon>Panagrolaimoidea</taxon>
        <taxon>Panagrolaimidae</taxon>
        <taxon>Panagrolaimus</taxon>
    </lineage>
</organism>
<evidence type="ECO:0000256" key="1">
    <source>
        <dbReference type="SAM" id="SignalP"/>
    </source>
</evidence>
<dbReference type="Proteomes" id="UP000887578">
    <property type="component" value="Unplaced"/>
</dbReference>
<feature type="chain" id="PRO_5037679058" evidence="1">
    <location>
        <begin position="18"/>
        <end position="344"/>
    </location>
</feature>
<reference evidence="3" key="1">
    <citation type="submission" date="2022-11" db="UniProtKB">
        <authorList>
            <consortium name="WormBaseParasite"/>
        </authorList>
    </citation>
    <scope>IDENTIFICATION</scope>
</reference>
<keyword evidence="1" id="KW-0732">Signal</keyword>
<dbReference type="AlphaFoldDB" id="A0A914R4Y0"/>
<protein>
    <submittedName>
        <fullName evidence="3">Uncharacterized protein</fullName>
    </submittedName>
</protein>
<feature type="signal peptide" evidence="1">
    <location>
        <begin position="1"/>
        <end position="17"/>
    </location>
</feature>
<evidence type="ECO:0000313" key="2">
    <source>
        <dbReference type="Proteomes" id="UP000887578"/>
    </source>
</evidence>
<proteinExistence type="predicted"/>
<accession>A0A914R4Y0</accession>
<keyword evidence="2" id="KW-1185">Reference proteome</keyword>
<evidence type="ECO:0000313" key="3">
    <source>
        <dbReference type="WBParaSite" id="PDA_v2.g9693.t1"/>
    </source>
</evidence>
<sequence length="344" mass="39351">MLMFLYSFFIAIFYVESTITSRDPICNSLQYTGAFVSNATGKTLYSYAFDCGISVNPNNSTFPNKLRITNYERWSSNPSKIYQAAPLIFAYPGVMNQCPKMNETCFIDFPNTYSMMFYPLMLNGTLANYESNARPFISNGNIFDGYYGTLMDPNKVNNFAWNDPYGSIKYKQAVKCTNFYYINVPEDNYGNCINFKSVTTVTDSVQNTTVTLNANYVTTFDGFNVTITNFTSSPIGFSYIHGPNILYWQGIGGTTKNPIQNYSIGYYSTQNYQIEWTLDLSLPGYYSYPRLIVGELIQRNRIFYKNDNIPYTVSDPCFKLKYVTSYSKNATVKTEFCCTLFETK</sequence>